<accession>T0IEE9</accession>
<dbReference type="Gene3D" id="1.10.10.60">
    <property type="entry name" value="Homeodomain-like"/>
    <property type="match status" value="1"/>
</dbReference>
<dbReference type="InterPro" id="IPR013656">
    <property type="entry name" value="PAS_4"/>
</dbReference>
<protein>
    <recommendedName>
        <fullName evidence="5">HTH araC/xylS-type domain-containing protein</fullName>
    </recommendedName>
</protein>
<dbReference type="SUPFAM" id="SSF46689">
    <property type="entry name" value="Homeodomain-like"/>
    <property type="match status" value="1"/>
</dbReference>
<dbReference type="InterPro" id="IPR050204">
    <property type="entry name" value="AraC_XylS_family_regulators"/>
</dbReference>
<dbReference type="Gene3D" id="3.30.450.20">
    <property type="entry name" value="PAS domain"/>
    <property type="match status" value="1"/>
</dbReference>
<dbReference type="InterPro" id="IPR000014">
    <property type="entry name" value="PAS"/>
</dbReference>
<dbReference type="InterPro" id="IPR035965">
    <property type="entry name" value="PAS-like_dom_sf"/>
</dbReference>
<dbReference type="InterPro" id="IPR009057">
    <property type="entry name" value="Homeodomain-like_sf"/>
</dbReference>
<dbReference type="InterPro" id="IPR018060">
    <property type="entry name" value="HTH_AraC"/>
</dbReference>
<keyword evidence="1" id="KW-0805">Transcription regulation</keyword>
<dbReference type="EMBL" id="ATHO01000072">
    <property type="protein sequence ID" value="EQB08039.1"/>
    <property type="molecule type" value="Genomic_DNA"/>
</dbReference>
<dbReference type="PROSITE" id="PS01124">
    <property type="entry name" value="HTH_ARAC_FAMILY_2"/>
    <property type="match status" value="1"/>
</dbReference>
<keyword evidence="3" id="KW-0804">Transcription</keyword>
<dbReference type="PANTHER" id="PTHR46796:SF13">
    <property type="entry name" value="HTH-TYPE TRANSCRIPTIONAL ACTIVATOR RHAS"/>
    <property type="match status" value="1"/>
</dbReference>
<feature type="region of interest" description="Disordered" evidence="4">
    <location>
        <begin position="257"/>
        <end position="280"/>
    </location>
</feature>
<evidence type="ECO:0000313" key="7">
    <source>
        <dbReference type="Proteomes" id="UP000015525"/>
    </source>
</evidence>
<keyword evidence="7" id="KW-1185">Reference proteome</keyword>
<reference evidence="6 7" key="1">
    <citation type="journal article" date="2013" name="Genome Announc.">
        <title>Draft Genome Sequence of Sphingobium quisquiliarum Strain P25T, a Novel Hexachlorocyclohexane (HCH)-Degrading Bacterium Isolated from an HCH Dumpsite.</title>
        <authorList>
            <person name="Kumar Singh A."/>
            <person name="Sangwan N."/>
            <person name="Sharma A."/>
            <person name="Gupta V."/>
            <person name="Khurana J.P."/>
            <person name="Lal R."/>
        </authorList>
    </citation>
    <scope>NUCLEOTIDE SEQUENCE [LARGE SCALE GENOMIC DNA]</scope>
    <source>
        <strain evidence="6 7">P25</strain>
    </source>
</reference>
<dbReference type="SMART" id="SM00342">
    <property type="entry name" value="HTH_ARAC"/>
    <property type="match status" value="1"/>
</dbReference>
<name>T0IEE9_9SPHN</name>
<dbReference type="InterPro" id="IPR020449">
    <property type="entry name" value="Tscrpt_reg_AraC-type_HTH"/>
</dbReference>
<evidence type="ECO:0000256" key="2">
    <source>
        <dbReference type="ARBA" id="ARBA00023125"/>
    </source>
</evidence>
<dbReference type="Pfam" id="PF08448">
    <property type="entry name" value="PAS_4"/>
    <property type="match status" value="1"/>
</dbReference>
<dbReference type="SUPFAM" id="SSF55785">
    <property type="entry name" value="PYP-like sensor domain (PAS domain)"/>
    <property type="match status" value="1"/>
</dbReference>
<dbReference type="AlphaFoldDB" id="T0IEE9"/>
<dbReference type="Proteomes" id="UP000015525">
    <property type="component" value="Unassembled WGS sequence"/>
</dbReference>
<evidence type="ECO:0000313" key="6">
    <source>
        <dbReference type="EMBL" id="EQB08039.1"/>
    </source>
</evidence>
<evidence type="ECO:0000259" key="5">
    <source>
        <dbReference type="PROSITE" id="PS01124"/>
    </source>
</evidence>
<organism evidence="6 7">
    <name type="scientific">Sphingobium quisquiliarum P25</name>
    <dbReference type="NCBI Taxonomy" id="1329909"/>
    <lineage>
        <taxon>Bacteria</taxon>
        <taxon>Pseudomonadati</taxon>
        <taxon>Pseudomonadota</taxon>
        <taxon>Alphaproteobacteria</taxon>
        <taxon>Sphingomonadales</taxon>
        <taxon>Sphingomonadaceae</taxon>
        <taxon>Sphingobium</taxon>
    </lineage>
</organism>
<keyword evidence="2" id="KW-0238">DNA-binding</keyword>
<comment type="caution">
    <text evidence="6">The sequence shown here is derived from an EMBL/GenBank/DDBJ whole genome shotgun (WGS) entry which is preliminary data.</text>
</comment>
<dbReference type="Pfam" id="PF12833">
    <property type="entry name" value="HTH_18"/>
    <property type="match status" value="1"/>
</dbReference>
<dbReference type="PANTHER" id="PTHR46796">
    <property type="entry name" value="HTH-TYPE TRANSCRIPTIONAL ACTIVATOR RHAS-RELATED"/>
    <property type="match status" value="1"/>
</dbReference>
<evidence type="ECO:0000256" key="1">
    <source>
        <dbReference type="ARBA" id="ARBA00023015"/>
    </source>
</evidence>
<dbReference type="GO" id="GO:0003700">
    <property type="term" value="F:DNA-binding transcription factor activity"/>
    <property type="evidence" value="ECO:0007669"/>
    <property type="project" value="InterPro"/>
</dbReference>
<dbReference type="PATRIC" id="fig|1329909.3.peg.1725"/>
<dbReference type="PRINTS" id="PR00032">
    <property type="entry name" value="HTHARAC"/>
</dbReference>
<feature type="domain" description="HTH araC/xylS-type" evidence="5">
    <location>
        <begin position="170"/>
        <end position="267"/>
    </location>
</feature>
<feature type="region of interest" description="Disordered" evidence="4">
    <location>
        <begin position="14"/>
        <end position="34"/>
    </location>
</feature>
<proteinExistence type="predicted"/>
<evidence type="ECO:0000256" key="4">
    <source>
        <dbReference type="SAM" id="MobiDB-lite"/>
    </source>
</evidence>
<dbReference type="GO" id="GO:0043565">
    <property type="term" value="F:sequence-specific DNA binding"/>
    <property type="evidence" value="ECO:0007669"/>
    <property type="project" value="InterPro"/>
</dbReference>
<gene>
    <name evidence="6" type="ORF">L288_08920</name>
</gene>
<dbReference type="CDD" id="cd00130">
    <property type="entry name" value="PAS"/>
    <property type="match status" value="1"/>
</dbReference>
<sequence>MSYRPIAEPISTSWSAAGAPPCRANRPDQGSGPRMTMLGTADLDLLERLLSPLGEIPFFVKDADLRFVAANPAMASLIGVRHPSELIGHTSRDFFTAHVAEMYEAVDRHILQSGDTVRDRLELTGPRSDTWLLYTRTPVFAGDGAVTGVAAVARALPAGHARGAIYSRLADALNWLRDHIAEPLDVPALAKRAGISVSQLERNAASVLGISLRTAQHRLRIDHAIGLLATGMPIAHIAQACGFSDQSAFTRRFRTATGLTPQRWRQRPPASHHAAREEAP</sequence>
<evidence type="ECO:0000256" key="3">
    <source>
        <dbReference type="ARBA" id="ARBA00023163"/>
    </source>
</evidence>